<evidence type="ECO:0000256" key="5">
    <source>
        <dbReference type="ARBA" id="ARBA00022782"/>
    </source>
</evidence>
<dbReference type="PROSITE" id="PS50244">
    <property type="entry name" value="S5A_REDUCTASE"/>
    <property type="match status" value="1"/>
</dbReference>
<dbReference type="PANTHER" id="PTHR10556:SF57">
    <property type="entry name" value="3-OXO-5-ALPHA-STEROID 4-DEHYDROGENASE 1"/>
    <property type="match status" value="1"/>
</dbReference>
<dbReference type="GO" id="GO:0005789">
    <property type="term" value="C:endoplasmic reticulum membrane"/>
    <property type="evidence" value="ECO:0007669"/>
    <property type="project" value="UniProtKB-SubCell"/>
</dbReference>
<evidence type="ECO:0000256" key="7">
    <source>
        <dbReference type="ARBA" id="ARBA00022848"/>
    </source>
</evidence>
<dbReference type="PANTHER" id="PTHR10556">
    <property type="entry name" value="3-OXO-5-ALPHA-STEROID 4-DEHYDROGENASE"/>
    <property type="match status" value="1"/>
</dbReference>
<protein>
    <recommendedName>
        <fullName evidence="13">3-oxo-5-alpha-steroid 4-dehydrogenase C-terminal domain-containing protein</fullName>
    </recommendedName>
</protein>
<comment type="similarity">
    <text evidence="3">Belongs to the steroid 5-alpha reductase family.</text>
</comment>
<dbReference type="Gene3D" id="1.20.120.1630">
    <property type="match status" value="1"/>
</dbReference>
<keyword evidence="9" id="KW-1133">Transmembrane helix</keyword>
<keyword evidence="12" id="KW-0472">Membrane</keyword>
<dbReference type="OrthoDB" id="5788137at2759"/>
<dbReference type="GO" id="GO:0003865">
    <property type="term" value="F:3-oxo-5-alpha-steroid 4-dehydrogenase activity"/>
    <property type="evidence" value="ECO:0007669"/>
    <property type="project" value="TreeGrafter"/>
</dbReference>
<evidence type="ECO:0000256" key="11">
    <source>
        <dbReference type="ARBA" id="ARBA00023098"/>
    </source>
</evidence>
<keyword evidence="7" id="KW-0492">Microsome</keyword>
<dbReference type="Pfam" id="PF02544">
    <property type="entry name" value="Steroid_dh"/>
    <property type="match status" value="1"/>
</dbReference>
<reference evidence="14" key="1">
    <citation type="submission" date="2020-11" db="EMBL/GenBank/DDBJ databases">
        <authorList>
            <person name="Tran Van P."/>
        </authorList>
    </citation>
    <scope>NUCLEOTIDE SEQUENCE</scope>
</reference>
<sequence>MLVVGMFFQAWMTHAITQYLCDVMEGPLITEFLRSPIRVFVLVKRDVLDDGWVSIDVGRKRGRVLGVIQAPPGKVYKFSPKISMRKYRDLMDLLSRGVLPGIMLLTLLQNFFQCFLGDISFAQRWGPPGVVSFNLTSGFIVYALVVGILTSRVKAAYGRYTDYRWGFGIPSPVAWAVQEFPSFWIPTAVLYRNRHTIFESEERFTGAFILSFFIGHYCNRTFAFPLLMNPSSKAVPVTTVVSAFFFTSFNGFLQAHYFMEVAKYSSFQLFVLHPSTLLGFVLFVVGLLWNIESDSILRSLRRPGEKGYKIPHGGLFQFISAPNYFSEIVEWWGFWILSEFSYPAFAFALFTSLFLGIRGYQHHQWYLEKFGSEYPRSRKAIIPLIL</sequence>
<keyword evidence="10" id="KW-0560">Oxidoreductase</keyword>
<keyword evidence="4" id="KW-0812">Transmembrane</keyword>
<evidence type="ECO:0000256" key="8">
    <source>
        <dbReference type="ARBA" id="ARBA00022857"/>
    </source>
</evidence>
<evidence type="ECO:0000256" key="1">
    <source>
        <dbReference type="ARBA" id="ARBA00004477"/>
    </source>
</evidence>
<keyword evidence="8" id="KW-0521">NADP</keyword>
<keyword evidence="6" id="KW-0256">Endoplasmic reticulum</keyword>
<evidence type="ECO:0000256" key="3">
    <source>
        <dbReference type="ARBA" id="ARBA00007742"/>
    </source>
</evidence>
<evidence type="ECO:0000256" key="12">
    <source>
        <dbReference type="ARBA" id="ARBA00023136"/>
    </source>
</evidence>
<accession>A0A7R8W4Y5</accession>
<dbReference type="InterPro" id="IPR001104">
    <property type="entry name" value="3-oxo-5_a-steroid_4-DH_C"/>
</dbReference>
<evidence type="ECO:0000256" key="10">
    <source>
        <dbReference type="ARBA" id="ARBA00023002"/>
    </source>
</evidence>
<name>A0A7R8W4Y5_9CRUS</name>
<dbReference type="AlphaFoldDB" id="A0A7R8W4Y5"/>
<organism evidence="14">
    <name type="scientific">Cyprideis torosa</name>
    <dbReference type="NCBI Taxonomy" id="163714"/>
    <lineage>
        <taxon>Eukaryota</taxon>
        <taxon>Metazoa</taxon>
        <taxon>Ecdysozoa</taxon>
        <taxon>Arthropoda</taxon>
        <taxon>Crustacea</taxon>
        <taxon>Oligostraca</taxon>
        <taxon>Ostracoda</taxon>
        <taxon>Podocopa</taxon>
        <taxon>Podocopida</taxon>
        <taxon>Cytherocopina</taxon>
        <taxon>Cytheroidea</taxon>
        <taxon>Cytherideidae</taxon>
        <taxon>Cyprideis</taxon>
    </lineage>
</organism>
<evidence type="ECO:0000313" key="14">
    <source>
        <dbReference type="EMBL" id="CAD7222265.1"/>
    </source>
</evidence>
<dbReference type="EMBL" id="OB660040">
    <property type="protein sequence ID" value="CAD7222265.1"/>
    <property type="molecule type" value="Genomic_DNA"/>
</dbReference>
<evidence type="ECO:0000256" key="9">
    <source>
        <dbReference type="ARBA" id="ARBA00022989"/>
    </source>
</evidence>
<evidence type="ECO:0000256" key="4">
    <source>
        <dbReference type="ARBA" id="ARBA00022692"/>
    </source>
</evidence>
<evidence type="ECO:0000256" key="6">
    <source>
        <dbReference type="ARBA" id="ARBA00022824"/>
    </source>
</evidence>
<keyword evidence="5" id="KW-0221">Differentiation</keyword>
<keyword evidence="11" id="KW-0443">Lipid metabolism</keyword>
<evidence type="ECO:0000256" key="2">
    <source>
        <dbReference type="ARBA" id="ARBA00004524"/>
    </source>
</evidence>
<gene>
    <name evidence="14" type="ORF">CTOB1V02_LOCUS277</name>
</gene>
<proteinExistence type="inferred from homology"/>
<dbReference type="GO" id="GO:0030154">
    <property type="term" value="P:cell differentiation"/>
    <property type="evidence" value="ECO:0007669"/>
    <property type="project" value="UniProtKB-KW"/>
</dbReference>
<evidence type="ECO:0000259" key="13">
    <source>
        <dbReference type="Pfam" id="PF02544"/>
    </source>
</evidence>
<dbReference type="GO" id="GO:0006694">
    <property type="term" value="P:steroid biosynthetic process"/>
    <property type="evidence" value="ECO:0007669"/>
    <property type="project" value="TreeGrafter"/>
</dbReference>
<dbReference type="InterPro" id="IPR039357">
    <property type="entry name" value="SRD5A/TECR"/>
</dbReference>
<comment type="subcellular location">
    <subcellularLocation>
        <location evidence="1">Endoplasmic reticulum membrane</location>
        <topology evidence="1">Multi-pass membrane protein</topology>
    </subcellularLocation>
    <subcellularLocation>
        <location evidence="2">Microsome membrane</location>
    </subcellularLocation>
</comment>
<dbReference type="FunFam" id="1.20.120.1630:FF:000014">
    <property type="entry name" value="Steroid 5-alpha reductase, putative"/>
    <property type="match status" value="1"/>
</dbReference>
<feature type="domain" description="3-oxo-5-alpha-steroid 4-dehydrogenase C-terminal" evidence="13">
    <location>
        <begin position="234"/>
        <end position="386"/>
    </location>
</feature>